<evidence type="ECO:0000259" key="2">
    <source>
        <dbReference type="Pfam" id="PF01609"/>
    </source>
</evidence>
<evidence type="ECO:0000256" key="1">
    <source>
        <dbReference type="SAM" id="Phobius"/>
    </source>
</evidence>
<feature type="domain" description="Transposase IS4-like" evidence="2">
    <location>
        <begin position="100"/>
        <end position="263"/>
    </location>
</feature>
<dbReference type="InterPro" id="IPR002559">
    <property type="entry name" value="Transposase_11"/>
</dbReference>
<accession>A0A414IJ05</accession>
<keyword evidence="1" id="KW-1133">Transmembrane helix</keyword>
<feature type="transmembrane region" description="Helical" evidence="1">
    <location>
        <begin position="271"/>
        <end position="288"/>
    </location>
</feature>
<reference evidence="3 4" key="1">
    <citation type="submission" date="2018-08" db="EMBL/GenBank/DDBJ databases">
        <title>A genome reference for cultivated species of the human gut microbiota.</title>
        <authorList>
            <person name="Zou Y."/>
            <person name="Xue W."/>
            <person name="Luo G."/>
        </authorList>
    </citation>
    <scope>NUCLEOTIDE SEQUENCE [LARGE SCALE GENOMIC DNA]</scope>
    <source>
        <strain evidence="3 4">AM29-12AC</strain>
    </source>
</reference>
<dbReference type="GO" id="GO:0004803">
    <property type="term" value="F:transposase activity"/>
    <property type="evidence" value="ECO:0007669"/>
    <property type="project" value="InterPro"/>
</dbReference>
<dbReference type="GO" id="GO:0006313">
    <property type="term" value="P:DNA transposition"/>
    <property type="evidence" value="ECO:0007669"/>
    <property type="project" value="InterPro"/>
</dbReference>
<organism evidence="3 4">
    <name type="scientific">Bacteroides uniformis</name>
    <dbReference type="NCBI Taxonomy" id="820"/>
    <lineage>
        <taxon>Bacteria</taxon>
        <taxon>Pseudomonadati</taxon>
        <taxon>Bacteroidota</taxon>
        <taxon>Bacteroidia</taxon>
        <taxon>Bacteroidales</taxon>
        <taxon>Bacteroidaceae</taxon>
        <taxon>Bacteroides</taxon>
    </lineage>
</organism>
<dbReference type="GO" id="GO:0003677">
    <property type="term" value="F:DNA binding"/>
    <property type="evidence" value="ECO:0007669"/>
    <property type="project" value="InterPro"/>
</dbReference>
<dbReference type="AlphaFoldDB" id="A0A414IJ05"/>
<evidence type="ECO:0000313" key="3">
    <source>
        <dbReference type="EMBL" id="RHE23329.1"/>
    </source>
</evidence>
<name>A0A414IJ05_BACUN</name>
<protein>
    <submittedName>
        <fullName evidence="3">Transposase</fullName>
    </submittedName>
</protein>
<dbReference type="RefSeq" id="WP_118132253.1">
    <property type="nucleotide sequence ID" value="NZ_JADMTJ010000122.1"/>
</dbReference>
<gene>
    <name evidence="3" type="ORF">DW758_10245</name>
</gene>
<dbReference type="Pfam" id="PF01609">
    <property type="entry name" value="DDE_Tnp_1"/>
    <property type="match status" value="1"/>
</dbReference>
<dbReference type="GeneID" id="69983441"/>
<evidence type="ECO:0000313" key="4">
    <source>
        <dbReference type="Proteomes" id="UP000283601"/>
    </source>
</evidence>
<comment type="caution">
    <text evidence="3">The sequence shown here is derived from an EMBL/GenBank/DDBJ whole genome shotgun (WGS) entry which is preliminary data.</text>
</comment>
<dbReference type="EMBL" id="QSJZ01000007">
    <property type="protein sequence ID" value="RHE23329.1"/>
    <property type="molecule type" value="Genomic_DNA"/>
</dbReference>
<proteinExistence type="predicted"/>
<dbReference type="Proteomes" id="UP000283601">
    <property type="component" value="Unassembled WGS sequence"/>
</dbReference>
<sequence length="290" mass="33948">MYICDMYEQSLKYHCQRYSNNSKPLFSDEEILTIYFFVGHEQKYTLIKDIHNFAKEYLRDWFPNLVSYQTFNYRLNRMAGAVRELSSQLLRMFRPSDCQDDTVIVDSMPIITCCGRNRTGKVARDIADKGYCSTKNLYYHGLKLHMVGYRRKGHLPHPCQIALSPASENDLKVFQSECMPDLFNKKIFADKIYRSNDYWEQERRDKANEFYAPVKSIKGAPEEEKQRSKAADDIYSQAVSSVREPIEALFSWLNEKTNIQRASKCRSTCGLLIHTMGKVAIAFLYLIFNY</sequence>
<keyword evidence="1" id="KW-0472">Membrane</keyword>
<keyword evidence="1" id="KW-0812">Transmembrane</keyword>